<comment type="subunit">
    <text evidence="4">Part of the 50S ribosomal subunit. Contacts protein L32.</text>
</comment>
<evidence type="ECO:0000256" key="2">
    <source>
        <dbReference type="ARBA" id="ARBA00022980"/>
    </source>
</evidence>
<dbReference type="PATRIC" id="fig|198422.3.peg.63"/>
<dbReference type="SUPFAM" id="SSF64263">
    <property type="entry name" value="Prokaryotic ribosomal protein L17"/>
    <property type="match status" value="1"/>
</dbReference>
<dbReference type="GO" id="GO:0022625">
    <property type="term" value="C:cytosolic large ribosomal subunit"/>
    <property type="evidence" value="ECO:0007669"/>
    <property type="project" value="TreeGrafter"/>
</dbReference>
<dbReference type="PROSITE" id="PS01167">
    <property type="entry name" value="RIBOSOMAL_L17"/>
    <property type="match status" value="1"/>
</dbReference>
<evidence type="ECO:0000313" key="6">
    <source>
        <dbReference type="EMBL" id="KND62765.1"/>
    </source>
</evidence>
<name>A0A0L0MKE0_9MOLU</name>
<gene>
    <name evidence="4 6" type="primary">rplQ</name>
    <name evidence="6" type="ORF">AlmWB_00190</name>
</gene>
<dbReference type="PANTHER" id="PTHR14413:SF16">
    <property type="entry name" value="LARGE RIBOSOMAL SUBUNIT PROTEIN BL17M"/>
    <property type="match status" value="1"/>
</dbReference>
<reference evidence="6 7" key="1">
    <citation type="journal article" date="2015" name="BMC Microbiol.">
        <title>'Candidatus Phytoplasma phoenicium' associated with almond witches'-broom disease: from draft genome to genetic diversity among strain populations.</title>
        <authorList>
            <person name="Quaglino F."/>
            <person name="Kube M."/>
            <person name="Jawhari M."/>
            <person name="Abou-Jawdah Y."/>
            <person name="Siewert C."/>
            <person name="Choueiri E."/>
            <person name="Sobh H."/>
            <person name="Casati P."/>
            <person name="Tedeschi R."/>
            <person name="Molino Lova M."/>
            <person name="Alma A."/>
            <person name="Bianco P.A."/>
        </authorList>
    </citation>
    <scope>NUCLEOTIDE SEQUENCE [LARGE SCALE GENOMIC DNA]</scope>
    <source>
        <strain evidence="6 7">SA213</strain>
    </source>
</reference>
<organism evidence="6 7">
    <name type="scientific">Candidatus Phytoplasma phoenicium</name>
    <dbReference type="NCBI Taxonomy" id="198422"/>
    <lineage>
        <taxon>Bacteria</taxon>
        <taxon>Bacillati</taxon>
        <taxon>Mycoplasmatota</taxon>
        <taxon>Mollicutes</taxon>
        <taxon>Acholeplasmatales</taxon>
        <taxon>Acholeplasmataceae</taxon>
        <taxon>Candidatus Phytoplasma</taxon>
        <taxon>16SrIX (Pigeon pea witches'-broom group)</taxon>
    </lineage>
</organism>
<keyword evidence="3 4" id="KW-0687">Ribonucleoprotein</keyword>
<evidence type="ECO:0000256" key="4">
    <source>
        <dbReference type="HAMAP-Rule" id="MF_01368"/>
    </source>
</evidence>
<dbReference type="InterPro" id="IPR036373">
    <property type="entry name" value="Ribosomal_bL17_sf"/>
</dbReference>
<evidence type="ECO:0000256" key="5">
    <source>
        <dbReference type="RuleBase" id="RU000660"/>
    </source>
</evidence>
<dbReference type="InterPro" id="IPR000456">
    <property type="entry name" value="Ribosomal_bL17"/>
</dbReference>
<dbReference type="EMBL" id="JPSQ01000002">
    <property type="protein sequence ID" value="KND62765.1"/>
    <property type="molecule type" value="Genomic_DNA"/>
</dbReference>
<dbReference type="GO" id="GO:0006412">
    <property type="term" value="P:translation"/>
    <property type="evidence" value="ECO:0007669"/>
    <property type="project" value="UniProtKB-UniRule"/>
</dbReference>
<evidence type="ECO:0000256" key="3">
    <source>
        <dbReference type="ARBA" id="ARBA00023274"/>
    </source>
</evidence>
<evidence type="ECO:0000313" key="7">
    <source>
        <dbReference type="Proteomes" id="UP000037086"/>
    </source>
</evidence>
<dbReference type="InterPro" id="IPR047859">
    <property type="entry name" value="Ribosomal_bL17_CS"/>
</dbReference>
<dbReference type="HAMAP" id="MF_01368">
    <property type="entry name" value="Ribosomal_bL17"/>
    <property type="match status" value="1"/>
</dbReference>
<dbReference type="GO" id="GO:0003735">
    <property type="term" value="F:structural constituent of ribosome"/>
    <property type="evidence" value="ECO:0007669"/>
    <property type="project" value="InterPro"/>
</dbReference>
<dbReference type="AlphaFoldDB" id="A0A0L0MKE0"/>
<comment type="caution">
    <text evidence="6">The sequence shown here is derived from an EMBL/GenBank/DDBJ whole genome shotgun (WGS) entry which is preliminary data.</text>
</comment>
<sequence length="128" mass="15000">MKRRKEGKKSMAYSRLRRNTTQKKSLLKSLVSSLIIHEFILTTESKAKELRKMMEKVITLSKKNTLHSRRIASLFLFDENIDENKTVLQKLFQDISKKYQNRQSGYTKIVKSEFRRGDAAPMAFISLV</sequence>
<accession>A0A0L0MKE0</accession>
<dbReference type="NCBIfam" id="TIGR00059">
    <property type="entry name" value="L17"/>
    <property type="match status" value="1"/>
</dbReference>
<dbReference type="PANTHER" id="PTHR14413">
    <property type="entry name" value="RIBOSOMAL PROTEIN L17"/>
    <property type="match status" value="1"/>
</dbReference>
<dbReference type="Pfam" id="PF01196">
    <property type="entry name" value="Ribosomal_L17"/>
    <property type="match status" value="1"/>
</dbReference>
<dbReference type="Gene3D" id="3.90.1030.10">
    <property type="entry name" value="Ribosomal protein L17"/>
    <property type="match status" value="1"/>
</dbReference>
<evidence type="ECO:0000256" key="1">
    <source>
        <dbReference type="ARBA" id="ARBA00008777"/>
    </source>
</evidence>
<proteinExistence type="inferred from homology"/>
<dbReference type="Proteomes" id="UP000037086">
    <property type="component" value="Unassembled WGS sequence"/>
</dbReference>
<comment type="similarity">
    <text evidence="1 4 5">Belongs to the bacterial ribosomal protein bL17 family.</text>
</comment>
<protein>
    <recommendedName>
        <fullName evidence="4">Large ribosomal subunit protein bL17</fullName>
    </recommendedName>
</protein>
<keyword evidence="7" id="KW-1185">Reference proteome</keyword>
<keyword evidence="2 4" id="KW-0689">Ribosomal protein</keyword>